<sequence length="554" mass="60527">MLQIPSSAFSLFSSSPGVVGLFGGFFIVAQLVVPFILSGQTAPKYSATRTIDITLAPTKCDPSSIPTAFPYVAAVGFAAFIFASLFCILRAKGFSFSSSPGPNERPRSESPPPSPGSNSSAQRAPRRYPWLWFILLILALLAIGILAAYLYFDSRVVVPVNALASRSSQALSSIEARIRDWGSEVMVFISDLKTQIFLHGQQYCEFILFAFAGHCVALLVVLAFRPLYSLIGSLARIIGPVFCTALLLPAVVISSFSQLSWIFWVTYYLGWGTNRSPVMYEIHQNLSHSTSSLCSSTALSSSYLSLVLGPIIVHASMNGFRTVFLLLIRIPSPSKIGVRHLGPLLLFNLALCAGTIFMYTVSFFVALSAEQYARWCPRTRRLFCQSFSSPQARDEMREICLVLMHQYQHWKSVEIQDFYKLMRDLQSSFLAAGRLIVAPAAILYGHLSPPHANLCRGYGAGAVGVDASVENRIATETRPVEATSATPRADTTKDQHRRRDMHEAACAAMGFVGDARPSSPPARLLPPASETVFYLDVASSTCVVQSARLPTAES</sequence>
<protein>
    <submittedName>
        <fullName evidence="3">Uncharacterized protein</fullName>
    </submittedName>
</protein>
<organism evidence="3 4">
    <name type="scientific">Mycena maculata</name>
    <dbReference type="NCBI Taxonomy" id="230809"/>
    <lineage>
        <taxon>Eukaryota</taxon>
        <taxon>Fungi</taxon>
        <taxon>Dikarya</taxon>
        <taxon>Basidiomycota</taxon>
        <taxon>Agaricomycotina</taxon>
        <taxon>Agaricomycetes</taxon>
        <taxon>Agaricomycetidae</taxon>
        <taxon>Agaricales</taxon>
        <taxon>Marasmiineae</taxon>
        <taxon>Mycenaceae</taxon>
        <taxon>Mycena</taxon>
    </lineage>
</organism>
<name>A0AAD7NUM9_9AGAR</name>
<feature type="transmembrane region" description="Helical" evidence="2">
    <location>
        <begin position="68"/>
        <end position="89"/>
    </location>
</feature>
<keyword evidence="2" id="KW-1133">Transmembrane helix</keyword>
<feature type="transmembrane region" description="Helical" evidence="2">
    <location>
        <begin position="130"/>
        <end position="152"/>
    </location>
</feature>
<feature type="region of interest" description="Disordered" evidence="1">
    <location>
        <begin position="97"/>
        <end position="123"/>
    </location>
</feature>
<evidence type="ECO:0000256" key="1">
    <source>
        <dbReference type="SAM" id="MobiDB-lite"/>
    </source>
</evidence>
<evidence type="ECO:0000256" key="2">
    <source>
        <dbReference type="SAM" id="Phobius"/>
    </source>
</evidence>
<gene>
    <name evidence="3" type="ORF">DFH07DRAFT_984865</name>
</gene>
<dbReference type="Proteomes" id="UP001215280">
    <property type="component" value="Unassembled WGS sequence"/>
</dbReference>
<keyword evidence="2" id="KW-0472">Membrane</keyword>
<feature type="transmembrane region" description="Helical" evidence="2">
    <location>
        <begin position="303"/>
        <end position="328"/>
    </location>
</feature>
<evidence type="ECO:0000313" key="4">
    <source>
        <dbReference type="Proteomes" id="UP001215280"/>
    </source>
</evidence>
<accession>A0AAD7NUM9</accession>
<proteinExistence type="predicted"/>
<feature type="transmembrane region" description="Helical" evidence="2">
    <location>
        <begin position="340"/>
        <end position="367"/>
    </location>
</feature>
<feature type="transmembrane region" description="Helical" evidence="2">
    <location>
        <begin position="237"/>
        <end position="264"/>
    </location>
</feature>
<keyword evidence="4" id="KW-1185">Reference proteome</keyword>
<feature type="transmembrane region" description="Helical" evidence="2">
    <location>
        <begin position="12"/>
        <end position="37"/>
    </location>
</feature>
<comment type="caution">
    <text evidence="3">The sequence shown here is derived from an EMBL/GenBank/DDBJ whole genome shotgun (WGS) entry which is preliminary data.</text>
</comment>
<evidence type="ECO:0000313" key="3">
    <source>
        <dbReference type="EMBL" id="KAJ7775747.1"/>
    </source>
</evidence>
<keyword evidence="2" id="KW-0812">Transmembrane</keyword>
<feature type="region of interest" description="Disordered" evidence="1">
    <location>
        <begin position="478"/>
        <end position="497"/>
    </location>
</feature>
<feature type="transmembrane region" description="Helical" evidence="2">
    <location>
        <begin position="206"/>
        <end position="225"/>
    </location>
</feature>
<reference evidence="3" key="1">
    <citation type="submission" date="2023-03" db="EMBL/GenBank/DDBJ databases">
        <title>Massive genome expansion in bonnet fungi (Mycena s.s.) driven by repeated elements and novel gene families across ecological guilds.</title>
        <authorList>
            <consortium name="Lawrence Berkeley National Laboratory"/>
            <person name="Harder C.B."/>
            <person name="Miyauchi S."/>
            <person name="Viragh M."/>
            <person name="Kuo A."/>
            <person name="Thoen E."/>
            <person name="Andreopoulos B."/>
            <person name="Lu D."/>
            <person name="Skrede I."/>
            <person name="Drula E."/>
            <person name="Henrissat B."/>
            <person name="Morin E."/>
            <person name="Kohler A."/>
            <person name="Barry K."/>
            <person name="LaButti K."/>
            <person name="Morin E."/>
            <person name="Salamov A."/>
            <person name="Lipzen A."/>
            <person name="Mereny Z."/>
            <person name="Hegedus B."/>
            <person name="Baldrian P."/>
            <person name="Stursova M."/>
            <person name="Weitz H."/>
            <person name="Taylor A."/>
            <person name="Grigoriev I.V."/>
            <person name="Nagy L.G."/>
            <person name="Martin F."/>
            <person name="Kauserud H."/>
        </authorList>
    </citation>
    <scope>NUCLEOTIDE SEQUENCE</scope>
    <source>
        <strain evidence="3">CBHHK188m</strain>
    </source>
</reference>
<dbReference type="AlphaFoldDB" id="A0AAD7NUM9"/>
<dbReference type="EMBL" id="JARJLG010000014">
    <property type="protein sequence ID" value="KAJ7775747.1"/>
    <property type="molecule type" value="Genomic_DNA"/>
</dbReference>